<reference evidence="2 3" key="1">
    <citation type="submission" date="2019-06" db="EMBL/GenBank/DDBJ databases">
        <title>Taxogenomics and systematics of the genus Pantoea.</title>
        <authorList>
            <person name="Tambong J.T."/>
        </authorList>
    </citation>
    <scope>NUCLEOTIDE SEQUENCE [LARGE SCALE GENOMIC DNA]</scope>
    <source>
        <strain evidence="2 3">LMG 24200</strain>
    </source>
</reference>
<dbReference type="InterPro" id="IPR009694">
    <property type="entry name" value="DUF1281"/>
</dbReference>
<accession>A0A506QNV4</accession>
<dbReference type="Proteomes" id="UP000317747">
    <property type="component" value="Unassembled WGS sequence"/>
</dbReference>
<protein>
    <submittedName>
        <fullName evidence="2">DUF1281 domain-containing protein</fullName>
    </submittedName>
</protein>
<dbReference type="InterPro" id="IPR023136">
    <property type="entry name" value="Api92-like_dom_sf"/>
</dbReference>
<dbReference type="Gene3D" id="1.10.3530.10">
    <property type="entry name" value="Api92-like"/>
    <property type="match status" value="1"/>
</dbReference>
<evidence type="ECO:0000313" key="2">
    <source>
        <dbReference type="EMBL" id="TPV47467.1"/>
    </source>
</evidence>
<gene>
    <name evidence="2" type="ORF">FJW01_04070</name>
</gene>
<sequence length="39" mass="4227">MRAESEGIQLFLAGCAGLLRPVTDKTCYRLQSLCLPGNT</sequence>
<evidence type="ECO:0000313" key="3">
    <source>
        <dbReference type="Proteomes" id="UP000317747"/>
    </source>
</evidence>
<evidence type="ECO:0000259" key="1">
    <source>
        <dbReference type="Pfam" id="PF06924"/>
    </source>
</evidence>
<name>A0A506QNV4_9GAMM</name>
<proteinExistence type="predicted"/>
<comment type="caution">
    <text evidence="2">The sequence shown here is derived from an EMBL/GenBank/DDBJ whole genome shotgun (WGS) entry which is preliminary data.</text>
</comment>
<feature type="domain" description="DUF1281" evidence="1">
    <location>
        <begin position="2"/>
        <end position="34"/>
    </location>
</feature>
<dbReference type="Pfam" id="PF06924">
    <property type="entry name" value="DUF1281"/>
    <property type="match status" value="1"/>
</dbReference>
<dbReference type="SUPFAM" id="SSF160940">
    <property type="entry name" value="Api92-like"/>
    <property type="match status" value="1"/>
</dbReference>
<keyword evidence="3" id="KW-1185">Reference proteome</keyword>
<dbReference type="EMBL" id="VHJA01000032">
    <property type="protein sequence ID" value="TPV47467.1"/>
    <property type="molecule type" value="Genomic_DNA"/>
</dbReference>
<organism evidence="2 3">
    <name type="scientific">Pantoea deleyi</name>
    <dbReference type="NCBI Taxonomy" id="470932"/>
    <lineage>
        <taxon>Bacteria</taxon>
        <taxon>Pseudomonadati</taxon>
        <taxon>Pseudomonadota</taxon>
        <taxon>Gammaproteobacteria</taxon>
        <taxon>Enterobacterales</taxon>
        <taxon>Erwiniaceae</taxon>
        <taxon>Pantoea</taxon>
    </lineage>
</organism>
<dbReference type="AlphaFoldDB" id="A0A506QNV4"/>